<organism evidence="2 3">
    <name type="scientific">Thiobaca trueperi</name>
    <dbReference type="NCBI Taxonomy" id="127458"/>
    <lineage>
        <taxon>Bacteria</taxon>
        <taxon>Pseudomonadati</taxon>
        <taxon>Pseudomonadota</taxon>
        <taxon>Gammaproteobacteria</taxon>
        <taxon>Chromatiales</taxon>
        <taxon>Chromatiaceae</taxon>
        <taxon>Thiobaca</taxon>
    </lineage>
</organism>
<proteinExistence type="predicted"/>
<dbReference type="AlphaFoldDB" id="A0A4R3MX55"/>
<sequence length="116" mass="12831">MNPIRTTNAPLFRLRLAWDGEPVAVSAELLEPLAWKLALHRDPSNTFWSVSDIPTGRLIETGWSRDDAINAAHRSLQAAASARGTTIKELLEAARTKRENSVMPPDTGRTAERATR</sequence>
<evidence type="ECO:0000313" key="2">
    <source>
        <dbReference type="EMBL" id="TCT21180.1"/>
    </source>
</evidence>
<feature type="region of interest" description="Disordered" evidence="1">
    <location>
        <begin position="94"/>
        <end position="116"/>
    </location>
</feature>
<dbReference type="OrthoDB" id="10017097at2"/>
<gene>
    <name evidence="2" type="ORF">EDC35_10433</name>
</gene>
<evidence type="ECO:0000256" key="1">
    <source>
        <dbReference type="SAM" id="MobiDB-lite"/>
    </source>
</evidence>
<keyword evidence="3" id="KW-1185">Reference proteome</keyword>
<dbReference type="Proteomes" id="UP000295717">
    <property type="component" value="Unassembled WGS sequence"/>
</dbReference>
<dbReference type="RefSeq" id="WP_132976795.1">
    <property type="nucleotide sequence ID" value="NZ_SMAO01000004.1"/>
</dbReference>
<reference evidence="2 3" key="1">
    <citation type="submission" date="2019-03" db="EMBL/GenBank/DDBJ databases">
        <title>Genomic Encyclopedia of Type Strains, Phase IV (KMG-IV): sequencing the most valuable type-strain genomes for metagenomic binning, comparative biology and taxonomic classification.</title>
        <authorList>
            <person name="Goeker M."/>
        </authorList>
    </citation>
    <scope>NUCLEOTIDE SEQUENCE [LARGE SCALE GENOMIC DNA]</scope>
    <source>
        <strain evidence="2 3">DSM 13587</strain>
    </source>
</reference>
<comment type="caution">
    <text evidence="2">The sequence shown here is derived from an EMBL/GenBank/DDBJ whole genome shotgun (WGS) entry which is preliminary data.</text>
</comment>
<dbReference type="EMBL" id="SMAO01000004">
    <property type="protein sequence ID" value="TCT21180.1"/>
    <property type="molecule type" value="Genomic_DNA"/>
</dbReference>
<evidence type="ECO:0000313" key="3">
    <source>
        <dbReference type="Proteomes" id="UP000295717"/>
    </source>
</evidence>
<name>A0A4R3MX55_9GAMM</name>
<accession>A0A4R3MX55</accession>
<protein>
    <submittedName>
        <fullName evidence="2">Uncharacterized protein</fullName>
    </submittedName>
</protein>